<dbReference type="OrthoDB" id="2590988at2"/>
<dbReference type="AlphaFoldDB" id="A0A1U7NPG7"/>
<evidence type="ECO:0000313" key="1">
    <source>
        <dbReference type="EMBL" id="OLU47535.1"/>
    </source>
</evidence>
<dbReference type="STRING" id="1862672.BO225_02530"/>
<keyword evidence="2" id="KW-1185">Reference proteome</keyword>
<reference evidence="1 2" key="1">
    <citation type="submission" date="2016-11" db="EMBL/GenBank/DDBJ databases">
        <title>Description of two novel members of the family Erysipelotrichaceae: Ileibacterium lipovorans gen. nov., sp. nov. and Dubosiella newyorkensis, gen. nov., sp. nov.</title>
        <authorList>
            <person name="Cox L.M."/>
            <person name="Sohn J."/>
            <person name="Tyrrell K.L."/>
            <person name="Citron D.M."/>
            <person name="Lawson P.A."/>
            <person name="Patel N.B."/>
            <person name="Iizumi T."/>
            <person name="Perez-Perez G.I."/>
            <person name="Goldstein E.J."/>
            <person name="Blaser M.J."/>
        </authorList>
    </citation>
    <scope>NUCLEOTIDE SEQUENCE [LARGE SCALE GENOMIC DNA]</scope>
    <source>
        <strain evidence="1 2">NYU-BL-A4</strain>
    </source>
</reference>
<dbReference type="RefSeq" id="WP_076340720.1">
    <property type="nucleotide sequence ID" value="NZ_CAOQIG010000010.1"/>
</dbReference>
<protein>
    <submittedName>
        <fullName evidence="1">DNA phosphorothioation-dependent restriction protein DptG</fullName>
    </submittedName>
</protein>
<sequence>MYCFKEKEFNVAFKDDSGDFKQHSLTKTEGALFPFGSHDLQELKKTGFDLKILVSQYFGHLSGEKNKEISFEQIFEQLKTDLIIDTDLIPELQNIVKDYFFTEEGTIRPLNLTLIRQVNPKDSNVISKIGNYMAFVLGDKENIKQIFDECFVNEEEYLNVFEQWFNTAVSKTTEQVSSTNYYKVKESFNEIYEKDFRYLLSNSIEIDETLFFLLNLYYLSYTSQTLLTLNQFSSGSATENTPLYFCFGNEKTDQNRDCYLKGWKLLQPAVQNAFIHAVFFAFMNIGYQFNEMIDYITLKNECEDSFDRAYIISQLKTLLNCYKDGYLNKKDDKTKEEFQRKEILDSFTLDQALKTIFDCIKLKVSDDVRKKVGQSFELTIKQRFLKPRGRNGNMLTITEADLISLTKICIKGKDKILLNSLFEEFQKRGIYFDSISKKEIEGYFEKLSLIDKKSDSGEAKYVKRI</sequence>
<organism evidence="1 2">
    <name type="scientific">Dubosiella newyorkensis</name>
    <dbReference type="NCBI Taxonomy" id="1862672"/>
    <lineage>
        <taxon>Bacteria</taxon>
        <taxon>Bacillati</taxon>
        <taxon>Bacillota</taxon>
        <taxon>Erysipelotrichia</taxon>
        <taxon>Erysipelotrichales</taxon>
        <taxon>Erysipelotrichaceae</taxon>
        <taxon>Dubosiella</taxon>
    </lineage>
</organism>
<comment type="caution">
    <text evidence="1">The sequence shown here is derived from an EMBL/GenBank/DDBJ whole genome shotgun (WGS) entry which is preliminary data.</text>
</comment>
<dbReference type="NCBIfam" id="TIGR03236">
    <property type="entry name" value="dnd_assoc_1"/>
    <property type="match status" value="1"/>
</dbReference>
<dbReference type="InterPro" id="IPR017645">
    <property type="entry name" value="Dnd_assoc_1"/>
</dbReference>
<name>A0A1U7NPG7_9FIRM</name>
<dbReference type="EMBL" id="MPKA01000045">
    <property type="protein sequence ID" value="OLU47535.1"/>
    <property type="molecule type" value="Genomic_DNA"/>
</dbReference>
<evidence type="ECO:0000313" key="2">
    <source>
        <dbReference type="Proteomes" id="UP000186705"/>
    </source>
</evidence>
<dbReference type="GeneID" id="78274823"/>
<accession>A0A1U7NPG7</accession>
<gene>
    <name evidence="1" type="ORF">BO225_02530</name>
</gene>
<proteinExistence type="predicted"/>
<dbReference type="Proteomes" id="UP000186705">
    <property type="component" value="Unassembled WGS sequence"/>
</dbReference>